<name>A0AA35WS40_GEOBA</name>
<keyword evidence="3" id="KW-1185">Reference proteome</keyword>
<reference evidence="2" key="1">
    <citation type="submission" date="2023-03" db="EMBL/GenBank/DDBJ databases">
        <authorList>
            <person name="Steffen K."/>
            <person name="Cardenas P."/>
        </authorList>
    </citation>
    <scope>NUCLEOTIDE SEQUENCE</scope>
</reference>
<gene>
    <name evidence="2" type="ORF">GBAR_LOCUS14308</name>
</gene>
<keyword evidence="1" id="KW-0812">Transmembrane</keyword>
<feature type="transmembrane region" description="Helical" evidence="1">
    <location>
        <begin position="130"/>
        <end position="157"/>
    </location>
</feature>
<feature type="non-terminal residue" evidence="2">
    <location>
        <position position="1"/>
    </location>
</feature>
<evidence type="ECO:0000313" key="2">
    <source>
        <dbReference type="EMBL" id="CAI8024640.1"/>
    </source>
</evidence>
<sequence>VKSGDILGIFLPQRTSSRLRLLSENTTSPTQYYRFTDESATVSPHNVFDIGNQFMGTSSYHPLVSVEFVTSPTSSVMILPSSIIRCQSTVESESTASTLTGSCVPSSALTIATPTKSTAATESGTTGSEVYIFVGVSVGVVVLLAAGLIIISVTVCLRQSHWGWD</sequence>
<accession>A0AA35WS40</accession>
<dbReference type="Proteomes" id="UP001174909">
    <property type="component" value="Unassembled WGS sequence"/>
</dbReference>
<organism evidence="2 3">
    <name type="scientific">Geodia barretti</name>
    <name type="common">Barrett's horny sponge</name>
    <dbReference type="NCBI Taxonomy" id="519541"/>
    <lineage>
        <taxon>Eukaryota</taxon>
        <taxon>Metazoa</taxon>
        <taxon>Porifera</taxon>
        <taxon>Demospongiae</taxon>
        <taxon>Heteroscleromorpha</taxon>
        <taxon>Tetractinellida</taxon>
        <taxon>Astrophorina</taxon>
        <taxon>Geodiidae</taxon>
        <taxon>Geodia</taxon>
    </lineage>
</organism>
<keyword evidence="1" id="KW-1133">Transmembrane helix</keyword>
<protein>
    <submittedName>
        <fullName evidence="2">Uncharacterized protein</fullName>
    </submittedName>
</protein>
<evidence type="ECO:0000313" key="3">
    <source>
        <dbReference type="Proteomes" id="UP001174909"/>
    </source>
</evidence>
<comment type="caution">
    <text evidence="2">The sequence shown here is derived from an EMBL/GenBank/DDBJ whole genome shotgun (WGS) entry which is preliminary data.</text>
</comment>
<keyword evidence="1" id="KW-0472">Membrane</keyword>
<dbReference type="EMBL" id="CASHTH010002090">
    <property type="protein sequence ID" value="CAI8024640.1"/>
    <property type="molecule type" value="Genomic_DNA"/>
</dbReference>
<proteinExistence type="predicted"/>
<evidence type="ECO:0000256" key="1">
    <source>
        <dbReference type="SAM" id="Phobius"/>
    </source>
</evidence>
<dbReference type="AlphaFoldDB" id="A0AA35WS40"/>